<accession>A0A0D2NNP5</accession>
<sequence>MYLSCSVLASSRIQGVESSIVRSSSNSKCTIPCPLRRHSHVLAAEGHQISPFDTLLAADLRSTPPRCPRPPHRYLNLLALKPYEASGLRVVTLGVVNIRVRHRWTSADVRRRRTGAEGRGSAQGTPTHCVIVLVAPYAPRIGALDAGEPVQSQLWPSHLRRTQLLTMSTTTGPTRKHSKAIDVATPPEYPTSRPHRRVMTPQLSRSEHFGTPSDPFICPHPTRKRPPSVDSSPNPVPHTSRTDASAPAISRWRIPARNYASYPFYTSGGRENTKTSAACCTRQDDAASPDSACHIADVLFSTNGAASKHTLRSKFKRVGEEPANPITRTAIRPRNPTAARPGNAALSQPRAVRPAQPPLLKHPIAPFCEGQPGRALRHRILHASPLMPCTSTPREIATIAWHHPALSCAGARYDVLKRIHEDAIKTPNAARDTAVPLPERQPPPTLRRPKRSQDVADIDAAPVSAASSAICVMSDAPPSAANNLNARRDCIMRWFRSPAKLWHGARCMLVNTGDRRALNWHPASQPMPYSAISRESRLEREPPTFYSPQARR</sequence>
<protein>
    <submittedName>
        <fullName evidence="2">Uncharacterized protein</fullName>
    </submittedName>
</protein>
<evidence type="ECO:0000313" key="2">
    <source>
        <dbReference type="EMBL" id="KJA20444.1"/>
    </source>
</evidence>
<keyword evidence="3" id="KW-1185">Reference proteome</keyword>
<dbReference type="EMBL" id="KN817567">
    <property type="protein sequence ID" value="KJA20444.1"/>
    <property type="molecule type" value="Genomic_DNA"/>
</dbReference>
<organism evidence="2 3">
    <name type="scientific">Hypholoma sublateritium (strain FD-334 SS-4)</name>
    <dbReference type="NCBI Taxonomy" id="945553"/>
    <lineage>
        <taxon>Eukaryota</taxon>
        <taxon>Fungi</taxon>
        <taxon>Dikarya</taxon>
        <taxon>Basidiomycota</taxon>
        <taxon>Agaricomycotina</taxon>
        <taxon>Agaricomycetes</taxon>
        <taxon>Agaricomycetidae</taxon>
        <taxon>Agaricales</taxon>
        <taxon>Agaricineae</taxon>
        <taxon>Strophariaceae</taxon>
        <taxon>Hypholoma</taxon>
    </lineage>
</organism>
<name>A0A0D2NNP5_HYPSF</name>
<evidence type="ECO:0000313" key="3">
    <source>
        <dbReference type="Proteomes" id="UP000054270"/>
    </source>
</evidence>
<dbReference type="Proteomes" id="UP000054270">
    <property type="component" value="Unassembled WGS sequence"/>
</dbReference>
<feature type="region of interest" description="Disordered" evidence="1">
    <location>
        <begin position="531"/>
        <end position="552"/>
    </location>
</feature>
<feature type="region of interest" description="Disordered" evidence="1">
    <location>
        <begin position="167"/>
        <end position="246"/>
    </location>
</feature>
<proteinExistence type="predicted"/>
<reference evidence="3" key="1">
    <citation type="submission" date="2014-04" db="EMBL/GenBank/DDBJ databases">
        <title>Evolutionary Origins and Diversification of the Mycorrhizal Mutualists.</title>
        <authorList>
            <consortium name="DOE Joint Genome Institute"/>
            <consortium name="Mycorrhizal Genomics Consortium"/>
            <person name="Kohler A."/>
            <person name="Kuo A."/>
            <person name="Nagy L.G."/>
            <person name="Floudas D."/>
            <person name="Copeland A."/>
            <person name="Barry K.W."/>
            <person name="Cichocki N."/>
            <person name="Veneault-Fourrey C."/>
            <person name="LaButti K."/>
            <person name="Lindquist E.A."/>
            <person name="Lipzen A."/>
            <person name="Lundell T."/>
            <person name="Morin E."/>
            <person name="Murat C."/>
            <person name="Riley R."/>
            <person name="Ohm R."/>
            <person name="Sun H."/>
            <person name="Tunlid A."/>
            <person name="Henrissat B."/>
            <person name="Grigoriev I.V."/>
            <person name="Hibbett D.S."/>
            <person name="Martin F."/>
        </authorList>
    </citation>
    <scope>NUCLEOTIDE SEQUENCE [LARGE SCALE GENOMIC DNA]</scope>
    <source>
        <strain evidence="3">FD-334 SS-4</strain>
    </source>
</reference>
<gene>
    <name evidence="2" type="ORF">HYPSUDRAFT_203761</name>
</gene>
<feature type="region of interest" description="Disordered" evidence="1">
    <location>
        <begin position="427"/>
        <end position="455"/>
    </location>
</feature>
<evidence type="ECO:0000256" key="1">
    <source>
        <dbReference type="SAM" id="MobiDB-lite"/>
    </source>
</evidence>
<dbReference type="AlphaFoldDB" id="A0A0D2NNP5"/>